<reference evidence="3 4" key="1">
    <citation type="submission" date="2023-12" db="EMBL/GenBank/DDBJ databases">
        <title>Genome sequencing and assembly of bacterial species from a model synthetic community.</title>
        <authorList>
            <person name="Hogle S.L."/>
        </authorList>
    </citation>
    <scope>NUCLEOTIDE SEQUENCE [LARGE SCALE GENOMIC DNA]</scope>
    <source>
        <strain evidence="3 4">HAMBI_3031</strain>
    </source>
</reference>
<evidence type="ECO:0000256" key="1">
    <source>
        <dbReference type="SAM" id="Phobius"/>
    </source>
</evidence>
<feature type="transmembrane region" description="Helical" evidence="1">
    <location>
        <begin position="374"/>
        <end position="394"/>
    </location>
</feature>
<feature type="signal peptide" evidence="2">
    <location>
        <begin position="1"/>
        <end position="18"/>
    </location>
</feature>
<dbReference type="Pfam" id="PF03382">
    <property type="entry name" value="DUF285"/>
    <property type="match status" value="1"/>
</dbReference>
<dbReference type="RefSeq" id="WP_114790776.1">
    <property type="nucleotide sequence ID" value="NZ_CP139960.1"/>
</dbReference>
<gene>
    <name evidence="3" type="ORF">U0035_20355</name>
</gene>
<evidence type="ECO:0000313" key="4">
    <source>
        <dbReference type="Proteomes" id="UP001325680"/>
    </source>
</evidence>
<keyword evidence="1" id="KW-0472">Membrane</keyword>
<name>A0ABZ0W684_9BACT</name>
<proteinExistence type="predicted"/>
<evidence type="ECO:0000256" key="2">
    <source>
        <dbReference type="SAM" id="SignalP"/>
    </source>
</evidence>
<dbReference type="Proteomes" id="UP001325680">
    <property type="component" value="Chromosome"/>
</dbReference>
<protein>
    <submittedName>
        <fullName evidence="3">BspA family leucine-rich repeat surface protein</fullName>
    </submittedName>
</protein>
<dbReference type="InterPro" id="IPR005046">
    <property type="entry name" value="DUF285"/>
</dbReference>
<keyword evidence="4" id="KW-1185">Reference proteome</keyword>
<organism evidence="3 4">
    <name type="scientific">Niabella yanshanensis</name>
    <dbReference type="NCBI Taxonomy" id="577386"/>
    <lineage>
        <taxon>Bacteria</taxon>
        <taxon>Pseudomonadati</taxon>
        <taxon>Bacteroidota</taxon>
        <taxon>Chitinophagia</taxon>
        <taxon>Chitinophagales</taxon>
        <taxon>Chitinophagaceae</taxon>
        <taxon>Niabella</taxon>
    </lineage>
</organism>
<evidence type="ECO:0000313" key="3">
    <source>
        <dbReference type="EMBL" id="WQD38022.1"/>
    </source>
</evidence>
<sequence>MKHYLLALALLISFSASAQNFITRWVFPTASNSITFNGLTAGEVVCRWTTSSNPIGGTLRFSNSNENLPIRIAIPIPAGDTVTLHMEPANLRRFFLNGGYNGANFSELTEVRQWGNVAWQSMEVAFVNCPNFKLLATDVPNLSGVRSMKQMFWFSRNFVPPFNMDLWNVSSVTDMESMFAETGSFNRDLTTWNLSSLTNAAGMFSNSGISCENYSRTIKAWAENPNTPNTVNFSVQRGAVYANTAETFRNALIAKGWSISMDAKAIPGNPCYDMSLPVIFGEVNASLKNGMLQVNWATLTEKNNGHFDIEASADGAEFTKIGEVLPKFPDGNSSVPLQYEFSKKMSSIILSACIGILALSSIGASFSRHKKARFSILLLAGIGLSIISCTKSSLPQENKNSNFYIRIKQVDIDGNFKNSAVVKVVKE</sequence>
<keyword evidence="1" id="KW-1133">Transmembrane helix</keyword>
<keyword evidence="2" id="KW-0732">Signal</keyword>
<accession>A0ABZ0W684</accession>
<keyword evidence="1" id="KW-0812">Transmembrane</keyword>
<dbReference type="EMBL" id="CP139960">
    <property type="protein sequence ID" value="WQD38022.1"/>
    <property type="molecule type" value="Genomic_DNA"/>
</dbReference>
<feature type="transmembrane region" description="Helical" evidence="1">
    <location>
        <begin position="348"/>
        <end position="367"/>
    </location>
</feature>
<feature type="chain" id="PRO_5045506103" evidence="2">
    <location>
        <begin position="19"/>
        <end position="427"/>
    </location>
</feature>